<dbReference type="Proteomes" id="UP000028045">
    <property type="component" value="Unassembled WGS sequence"/>
</dbReference>
<protein>
    <submittedName>
        <fullName evidence="2">Uncharacterized protein</fullName>
    </submittedName>
</protein>
<feature type="region of interest" description="Disordered" evidence="1">
    <location>
        <begin position="386"/>
        <end position="434"/>
    </location>
</feature>
<name>A0A084ANR2_STACB</name>
<dbReference type="AlphaFoldDB" id="A0A084ANR2"/>
<gene>
    <name evidence="2" type="ORF">S7711_06890</name>
</gene>
<dbReference type="HOGENOM" id="CLU_320079_0_0_1"/>
<feature type="compositionally biased region" description="Polar residues" evidence="1">
    <location>
        <begin position="400"/>
        <end position="414"/>
    </location>
</feature>
<evidence type="ECO:0000313" key="3">
    <source>
        <dbReference type="Proteomes" id="UP000028045"/>
    </source>
</evidence>
<proteinExistence type="predicted"/>
<dbReference type="EMBL" id="KL648638">
    <property type="protein sequence ID" value="KEY66941.1"/>
    <property type="molecule type" value="Genomic_DNA"/>
</dbReference>
<organism evidence="2 3">
    <name type="scientific">Stachybotrys chartarum (strain CBS 109288 / IBT 7711)</name>
    <name type="common">Toxic black mold</name>
    <name type="synonym">Stilbospora chartarum</name>
    <dbReference type="NCBI Taxonomy" id="1280523"/>
    <lineage>
        <taxon>Eukaryota</taxon>
        <taxon>Fungi</taxon>
        <taxon>Dikarya</taxon>
        <taxon>Ascomycota</taxon>
        <taxon>Pezizomycotina</taxon>
        <taxon>Sordariomycetes</taxon>
        <taxon>Hypocreomycetidae</taxon>
        <taxon>Hypocreales</taxon>
        <taxon>Stachybotryaceae</taxon>
        <taxon>Stachybotrys</taxon>
    </lineage>
</organism>
<dbReference type="OrthoDB" id="3437384at2759"/>
<sequence>MPLGQVLVCTGFGPDPVQLDLMVLVLAHDFLVKLFWLCAAAKWKLPTWKRTERLPLIDTLAPSKLFDTMPCFCLHVSLPKRRQSSHAGKTGSSIPTPGFRLIRDPDASNSAIAGRHGRLQQPLRSGEVDISADGTSGGLHQLALDDSELGAFSPQAHTTNNFLKALSAKLVNIPLKSKKRRRPCISIGKSEGEVARRAELKRLMHKRIQDELLHNTKGVDTVKGDKDMALFPGHRLDSGIPVCGPRDHLEFDMAQHKNAPSATNGCIGDNYPQDRHSSFNQVRHQKSCPESVLGRALDSVCDNRTGSKNDGGCVVAKTLRSSQSCMGNLATRHLGCIPPEKTPLEHDLLRAKEPTDRHRSQAHSWDSQSALGIWLIAQSLHSRDGSGLTLPKADMDNPEDTQMSSRCTANNADDSGTEETNFEEIPGNEGSTSEDDLREVYALAMAYAVPIDSSSSNYPSLLPSFQPSPARSKSDLPKLDLQDLQELQANHFQRQNSIPVLQHYRGGVSKGRPSLTMQRANTDHSIQHQTSHSPIVTAQDDQSSNHSETLSYLMREAELQTVQRRFKDVLSRTKPSLRVSSRFKEDFTTSSPMKSFLPKKTREILRKAGLPLSPSYNVEQLGAEILHSSGAVRPSTSTTSTGKSIEDLGEIHTNSDLIGFTEWKLDSIRGKHLLTSIALREHWPLNQPNHGRATSTGVSKLGAEDGAFQGPVSNHITQPFTSSAGSLWKSNRTQGFRGRLGESIKSSFSRLFSPTTSLRKISKDESIKVNDGVCDMEIDDSTGSLTQSTSHVTISSRIAGGYSERNSSMASSRRNKAAIDSIKYVPDTRYLVCRDPPLTVEKPRNGRKDLDRREFDMDPYLNGYFQDTCRRHSIAVSKRSSSPAAPTYWEEAVMLSYRSLSAPGGRS</sequence>
<keyword evidence="3" id="KW-1185">Reference proteome</keyword>
<evidence type="ECO:0000256" key="1">
    <source>
        <dbReference type="SAM" id="MobiDB-lite"/>
    </source>
</evidence>
<feature type="region of interest" description="Disordered" evidence="1">
    <location>
        <begin position="456"/>
        <end position="475"/>
    </location>
</feature>
<evidence type="ECO:0000313" key="2">
    <source>
        <dbReference type="EMBL" id="KEY66941.1"/>
    </source>
</evidence>
<accession>A0A084ANR2</accession>
<reference evidence="2 3" key="1">
    <citation type="journal article" date="2014" name="BMC Genomics">
        <title>Comparative genome sequencing reveals chemotype-specific gene clusters in the toxigenic black mold Stachybotrys.</title>
        <authorList>
            <person name="Semeiks J."/>
            <person name="Borek D."/>
            <person name="Otwinowski Z."/>
            <person name="Grishin N.V."/>
        </authorList>
    </citation>
    <scope>NUCLEOTIDE SEQUENCE [LARGE SCALE GENOMIC DNA]</scope>
    <source>
        <strain evidence="3">CBS 109288 / IBT 7711</strain>
    </source>
</reference>